<dbReference type="OrthoDB" id="2840473at2759"/>
<dbReference type="SUPFAM" id="SSF56219">
    <property type="entry name" value="DNase I-like"/>
    <property type="match status" value="1"/>
</dbReference>
<evidence type="ECO:0008006" key="3">
    <source>
        <dbReference type="Google" id="ProtNLM"/>
    </source>
</evidence>
<protein>
    <recommendedName>
        <fullName evidence="3">Endonuclease/exonuclease/phosphatase domain-containing protein</fullName>
    </recommendedName>
</protein>
<feature type="non-terminal residue" evidence="1">
    <location>
        <position position="57"/>
    </location>
</feature>
<accession>A0A0C9YS92</accession>
<name>A0A0C9YS92_9AGAM</name>
<organism evidence="1 2">
    <name type="scientific">Pisolithus microcarpus 441</name>
    <dbReference type="NCBI Taxonomy" id="765257"/>
    <lineage>
        <taxon>Eukaryota</taxon>
        <taxon>Fungi</taxon>
        <taxon>Dikarya</taxon>
        <taxon>Basidiomycota</taxon>
        <taxon>Agaricomycotina</taxon>
        <taxon>Agaricomycetes</taxon>
        <taxon>Agaricomycetidae</taxon>
        <taxon>Boletales</taxon>
        <taxon>Sclerodermatineae</taxon>
        <taxon>Pisolithaceae</taxon>
        <taxon>Pisolithus</taxon>
    </lineage>
</organism>
<dbReference type="Gene3D" id="3.60.10.10">
    <property type="entry name" value="Endonuclease/exonuclease/phosphatase"/>
    <property type="match status" value="1"/>
</dbReference>
<dbReference type="AlphaFoldDB" id="A0A0C9YS92"/>
<proteinExistence type="predicted"/>
<reference evidence="2" key="2">
    <citation type="submission" date="2015-01" db="EMBL/GenBank/DDBJ databases">
        <title>Evolutionary Origins and Diversification of the Mycorrhizal Mutualists.</title>
        <authorList>
            <consortium name="DOE Joint Genome Institute"/>
            <consortium name="Mycorrhizal Genomics Consortium"/>
            <person name="Kohler A."/>
            <person name="Kuo A."/>
            <person name="Nagy L.G."/>
            <person name="Floudas D."/>
            <person name="Copeland A."/>
            <person name="Barry K.W."/>
            <person name="Cichocki N."/>
            <person name="Veneault-Fourrey C."/>
            <person name="LaButti K."/>
            <person name="Lindquist E.A."/>
            <person name="Lipzen A."/>
            <person name="Lundell T."/>
            <person name="Morin E."/>
            <person name="Murat C."/>
            <person name="Riley R."/>
            <person name="Ohm R."/>
            <person name="Sun H."/>
            <person name="Tunlid A."/>
            <person name="Henrissat B."/>
            <person name="Grigoriev I.V."/>
            <person name="Hibbett D.S."/>
            <person name="Martin F."/>
        </authorList>
    </citation>
    <scope>NUCLEOTIDE SEQUENCE [LARGE SCALE GENOMIC DNA]</scope>
    <source>
        <strain evidence="2">441</strain>
    </source>
</reference>
<evidence type="ECO:0000313" key="2">
    <source>
        <dbReference type="Proteomes" id="UP000054018"/>
    </source>
</evidence>
<feature type="non-terminal residue" evidence="1">
    <location>
        <position position="1"/>
    </location>
</feature>
<dbReference type="STRING" id="765257.A0A0C9YS92"/>
<dbReference type="InterPro" id="IPR036691">
    <property type="entry name" value="Endo/exonu/phosph_ase_sf"/>
</dbReference>
<dbReference type="Proteomes" id="UP000054018">
    <property type="component" value="Unassembled WGS sequence"/>
</dbReference>
<evidence type="ECO:0000313" key="1">
    <source>
        <dbReference type="EMBL" id="KIK16809.1"/>
    </source>
</evidence>
<dbReference type="HOGENOM" id="CLU_192419_1_0_1"/>
<sequence length="57" mass="6583">PTHLCIWQQNLNHSGTTQHSLLHGPHSKQWDVYALQEPHICPNKCTISSPKFYTVYP</sequence>
<reference evidence="1 2" key="1">
    <citation type="submission" date="2014-04" db="EMBL/GenBank/DDBJ databases">
        <authorList>
            <consortium name="DOE Joint Genome Institute"/>
            <person name="Kuo A."/>
            <person name="Kohler A."/>
            <person name="Costa M.D."/>
            <person name="Nagy L.G."/>
            <person name="Floudas D."/>
            <person name="Copeland A."/>
            <person name="Barry K.W."/>
            <person name="Cichocki N."/>
            <person name="Veneault-Fourrey C."/>
            <person name="LaButti K."/>
            <person name="Lindquist E.A."/>
            <person name="Lipzen A."/>
            <person name="Lundell T."/>
            <person name="Morin E."/>
            <person name="Murat C."/>
            <person name="Sun H."/>
            <person name="Tunlid A."/>
            <person name="Henrissat B."/>
            <person name="Grigoriev I.V."/>
            <person name="Hibbett D.S."/>
            <person name="Martin F."/>
            <person name="Nordberg H.P."/>
            <person name="Cantor M.N."/>
            <person name="Hua S.X."/>
        </authorList>
    </citation>
    <scope>NUCLEOTIDE SEQUENCE [LARGE SCALE GENOMIC DNA]</scope>
    <source>
        <strain evidence="1 2">441</strain>
    </source>
</reference>
<gene>
    <name evidence="1" type="ORF">PISMIDRAFT_72884</name>
</gene>
<dbReference type="EMBL" id="KN833846">
    <property type="protein sequence ID" value="KIK16809.1"/>
    <property type="molecule type" value="Genomic_DNA"/>
</dbReference>
<keyword evidence="2" id="KW-1185">Reference proteome</keyword>